<dbReference type="EMBL" id="WIAO01000033">
    <property type="protein sequence ID" value="MQM27997.1"/>
    <property type="molecule type" value="Genomic_DNA"/>
</dbReference>
<evidence type="ECO:0000313" key="2">
    <source>
        <dbReference type="EMBL" id="MQM27997.1"/>
    </source>
</evidence>
<feature type="compositionally biased region" description="Acidic residues" evidence="1">
    <location>
        <begin position="110"/>
        <end position="122"/>
    </location>
</feature>
<dbReference type="SUPFAM" id="SSF110087">
    <property type="entry name" value="DR1885-like metal-binding protein"/>
    <property type="match status" value="1"/>
</dbReference>
<gene>
    <name evidence="2" type="ORF">GFD30_20865</name>
</gene>
<feature type="region of interest" description="Disordered" evidence="1">
    <location>
        <begin position="230"/>
        <end position="250"/>
    </location>
</feature>
<reference evidence="2 3" key="1">
    <citation type="submission" date="2019-10" db="EMBL/GenBank/DDBJ databases">
        <title>Glycomyces albidus sp. nov., a novel actinomycete isolated from rhizosphere soil of wheat (Triticum aestivum L.).</title>
        <authorList>
            <person name="Qian L."/>
        </authorList>
    </citation>
    <scope>NUCLEOTIDE SEQUENCE [LARGE SCALE GENOMIC DNA]</scope>
    <source>
        <strain evidence="2 3">NEAU-7082</strain>
    </source>
</reference>
<name>A0A6L5GE72_9ACTN</name>
<dbReference type="InterPro" id="IPR007410">
    <property type="entry name" value="LpqE-like"/>
</dbReference>
<feature type="region of interest" description="Disordered" evidence="1">
    <location>
        <begin position="105"/>
        <end position="176"/>
    </location>
</feature>
<keyword evidence="3" id="KW-1185">Reference proteome</keyword>
<dbReference type="Pfam" id="PF04314">
    <property type="entry name" value="PCuAC"/>
    <property type="match status" value="1"/>
</dbReference>
<evidence type="ECO:0000313" key="3">
    <source>
        <dbReference type="Proteomes" id="UP000477750"/>
    </source>
</evidence>
<dbReference type="PROSITE" id="PS51257">
    <property type="entry name" value="PROKAR_LIPOPROTEIN"/>
    <property type="match status" value="1"/>
</dbReference>
<dbReference type="InterPro" id="IPR036182">
    <property type="entry name" value="PCuAC_sf"/>
</dbReference>
<proteinExistence type="predicted"/>
<feature type="compositionally biased region" description="Low complexity" evidence="1">
    <location>
        <begin position="123"/>
        <end position="171"/>
    </location>
</feature>
<sequence>MERRDAIAAAGRYGAPLFAAALALAVTGCGAGQDAQTSKMETAISGVDVDAGDLALRDLQIDFGDSGSYPEGGQAPLRVWIANDGDEAVILESVTSPDAEAVTLANETAPEPEPETPVEETPGEASPSPGEGGESPTADATATPDAAESPEGETTATESPAGEGEATAGAAGEREFTVEIPAGDYVRLSPSSGSFLLLEGLQDDLAMGSTVDLEFTFSNGEVVEVAIPMGNSEESGERSYFGDPHEPAAE</sequence>
<accession>A0A6L5GE72</accession>
<protein>
    <submittedName>
        <fullName evidence="2">Copper chaperone PCu(A)C</fullName>
    </submittedName>
</protein>
<dbReference type="Proteomes" id="UP000477750">
    <property type="component" value="Unassembled WGS sequence"/>
</dbReference>
<dbReference type="Gene3D" id="2.60.40.1890">
    <property type="entry name" value="PCu(A)C copper chaperone"/>
    <property type="match status" value="1"/>
</dbReference>
<dbReference type="RefSeq" id="WP_153027113.1">
    <property type="nucleotide sequence ID" value="NZ_WIAO01000033.1"/>
</dbReference>
<dbReference type="AlphaFoldDB" id="A0A6L5GE72"/>
<organism evidence="2 3">
    <name type="scientific">Glycomyces albidus</name>
    <dbReference type="NCBI Taxonomy" id="2656774"/>
    <lineage>
        <taxon>Bacteria</taxon>
        <taxon>Bacillati</taxon>
        <taxon>Actinomycetota</taxon>
        <taxon>Actinomycetes</taxon>
        <taxon>Glycomycetales</taxon>
        <taxon>Glycomycetaceae</taxon>
        <taxon>Glycomyces</taxon>
    </lineage>
</organism>
<comment type="caution">
    <text evidence="2">The sequence shown here is derived from an EMBL/GenBank/DDBJ whole genome shotgun (WGS) entry which is preliminary data.</text>
</comment>
<evidence type="ECO:0000256" key="1">
    <source>
        <dbReference type="SAM" id="MobiDB-lite"/>
    </source>
</evidence>